<comment type="caution">
    <text evidence="2">The sequence shown here is derived from an EMBL/GenBank/DDBJ whole genome shotgun (WGS) entry which is preliminary data.</text>
</comment>
<evidence type="ECO:0000259" key="1">
    <source>
        <dbReference type="Pfam" id="PF00246"/>
    </source>
</evidence>
<dbReference type="Proteomes" id="UP001168579">
    <property type="component" value="Unassembled WGS sequence"/>
</dbReference>
<gene>
    <name evidence="2" type="ORF">Q2T41_18590</name>
</gene>
<dbReference type="RefSeq" id="WP_304437304.1">
    <property type="nucleotide sequence ID" value="NZ_JAUKUC010000001.1"/>
</dbReference>
<organism evidence="2 3">
    <name type="scientific">Maribacter confluentis</name>
    <dbReference type="NCBI Taxonomy" id="1656093"/>
    <lineage>
        <taxon>Bacteria</taxon>
        <taxon>Pseudomonadati</taxon>
        <taxon>Bacteroidota</taxon>
        <taxon>Flavobacteriia</taxon>
        <taxon>Flavobacteriales</taxon>
        <taxon>Flavobacteriaceae</taxon>
        <taxon>Maribacter</taxon>
    </lineage>
</organism>
<accession>A0ABT8RXW9</accession>
<keyword evidence="3" id="KW-1185">Reference proteome</keyword>
<dbReference type="EMBL" id="JAUKUC010000001">
    <property type="protein sequence ID" value="MDO1514666.1"/>
    <property type="molecule type" value="Genomic_DNA"/>
</dbReference>
<dbReference type="CDD" id="cd06239">
    <property type="entry name" value="M14-like"/>
    <property type="match status" value="1"/>
</dbReference>
<evidence type="ECO:0000313" key="3">
    <source>
        <dbReference type="Proteomes" id="UP001168579"/>
    </source>
</evidence>
<reference evidence="2" key="1">
    <citation type="journal article" date="2014" name="Int. J. Syst. Evol. Microbiol.">
        <title>Complete genome of a new Firmicutes species belonging to the dominant human colonic microbiota ('Ruminococcus bicirculans') reveals two chromosomes and a selective capacity to utilize plant glucans.</title>
        <authorList>
            <consortium name="NISC Comparative Sequencing Program"/>
            <person name="Wegmann U."/>
            <person name="Louis P."/>
            <person name="Goesmann A."/>
            <person name="Henrissat B."/>
            <person name="Duncan S.H."/>
            <person name="Flint H.J."/>
        </authorList>
    </citation>
    <scope>NUCLEOTIDE SEQUENCE</scope>
    <source>
        <strain evidence="2">CECT 8869</strain>
    </source>
</reference>
<dbReference type="Gene3D" id="3.40.630.10">
    <property type="entry name" value="Zn peptidases"/>
    <property type="match status" value="1"/>
</dbReference>
<evidence type="ECO:0000313" key="2">
    <source>
        <dbReference type="EMBL" id="MDO1514666.1"/>
    </source>
</evidence>
<dbReference type="Pfam" id="PF00246">
    <property type="entry name" value="Peptidase_M14"/>
    <property type="match status" value="1"/>
</dbReference>
<proteinExistence type="predicted"/>
<name>A0ABT8RXW9_9FLAO</name>
<feature type="domain" description="Peptidase M14" evidence="1">
    <location>
        <begin position="24"/>
        <end position="126"/>
    </location>
</feature>
<dbReference type="SUPFAM" id="SSF53187">
    <property type="entry name" value="Zn-dependent exopeptidases"/>
    <property type="match status" value="1"/>
</dbReference>
<dbReference type="InterPro" id="IPR000834">
    <property type="entry name" value="Peptidase_M14"/>
</dbReference>
<protein>
    <submittedName>
        <fullName evidence="2">M14 family metallopeptidase</fullName>
    </submittedName>
</protein>
<sequence length="366" mass="41837">MALVDKEYNLFYVSEIKGRYVHYDLINSFLNELPNTFKNEVIGKSVRGEEVRSITFGQGPNKILMWSQMHGNESTTTKAVLDLLRYLEHNDELKRTCTLRIIPILNPDGARDYTRVNANGIDLNRDAQDLSQPESIILKQQFDSFLPNFCFNLHDQRTIFNVGDTNKPATVSFLAPAFDEERNNSPSRARSMQLIAAMNETLHGLIPGQIGRYDDGFNANCVGDAFQMKGIPTILFEAGHFPDDYSREYTRMYIFNALLKAITTIADNTLDHYKVDEYLAIPENSKQFVDILIYNYPSGKLKGPGIENGIAVQYKEVLENAQLLFKPELHEFEKIPLVVFGHKMIDFSNDKDLNWLKEHGILKLLN</sequence>
<reference evidence="2" key="2">
    <citation type="submission" date="2023-06" db="EMBL/GenBank/DDBJ databases">
        <authorList>
            <person name="Lucena T."/>
            <person name="Sun Q."/>
        </authorList>
    </citation>
    <scope>NUCLEOTIDE SEQUENCE</scope>
    <source>
        <strain evidence="2">CECT 8869</strain>
    </source>
</reference>